<proteinExistence type="predicted"/>
<evidence type="ECO:0000313" key="4">
    <source>
        <dbReference type="EMBL" id="OWF49616.1"/>
    </source>
</evidence>
<organism evidence="4 5">
    <name type="scientific">Mizuhopecten yessoensis</name>
    <name type="common">Japanese scallop</name>
    <name type="synonym">Patinopecten yessoensis</name>
    <dbReference type="NCBI Taxonomy" id="6573"/>
    <lineage>
        <taxon>Eukaryota</taxon>
        <taxon>Metazoa</taxon>
        <taxon>Spiralia</taxon>
        <taxon>Lophotrochozoa</taxon>
        <taxon>Mollusca</taxon>
        <taxon>Bivalvia</taxon>
        <taxon>Autobranchia</taxon>
        <taxon>Pteriomorphia</taxon>
        <taxon>Pectinida</taxon>
        <taxon>Pectinoidea</taxon>
        <taxon>Pectinidae</taxon>
        <taxon>Mizuhopecten</taxon>
    </lineage>
</organism>
<reference evidence="4 5" key="1">
    <citation type="journal article" date="2017" name="Nat. Ecol. Evol.">
        <title>Scallop genome provides insights into evolution of bilaterian karyotype and development.</title>
        <authorList>
            <person name="Wang S."/>
            <person name="Zhang J."/>
            <person name="Jiao W."/>
            <person name="Li J."/>
            <person name="Xun X."/>
            <person name="Sun Y."/>
            <person name="Guo X."/>
            <person name="Huan P."/>
            <person name="Dong B."/>
            <person name="Zhang L."/>
            <person name="Hu X."/>
            <person name="Sun X."/>
            <person name="Wang J."/>
            <person name="Zhao C."/>
            <person name="Wang Y."/>
            <person name="Wang D."/>
            <person name="Huang X."/>
            <person name="Wang R."/>
            <person name="Lv J."/>
            <person name="Li Y."/>
            <person name="Zhang Z."/>
            <person name="Liu B."/>
            <person name="Lu W."/>
            <person name="Hui Y."/>
            <person name="Liang J."/>
            <person name="Zhou Z."/>
            <person name="Hou R."/>
            <person name="Li X."/>
            <person name="Liu Y."/>
            <person name="Li H."/>
            <person name="Ning X."/>
            <person name="Lin Y."/>
            <person name="Zhao L."/>
            <person name="Xing Q."/>
            <person name="Dou J."/>
            <person name="Li Y."/>
            <person name="Mao J."/>
            <person name="Guo H."/>
            <person name="Dou H."/>
            <person name="Li T."/>
            <person name="Mu C."/>
            <person name="Jiang W."/>
            <person name="Fu Q."/>
            <person name="Fu X."/>
            <person name="Miao Y."/>
            <person name="Liu J."/>
            <person name="Yu Q."/>
            <person name="Li R."/>
            <person name="Liao H."/>
            <person name="Li X."/>
            <person name="Kong Y."/>
            <person name="Jiang Z."/>
            <person name="Chourrout D."/>
            <person name="Li R."/>
            <person name="Bao Z."/>
        </authorList>
    </citation>
    <scope>NUCLEOTIDE SEQUENCE [LARGE SCALE GENOMIC DNA]</scope>
    <source>
        <strain evidence="4 5">PY_sf001</strain>
    </source>
</reference>
<feature type="chain" id="PRO_5012781197" description="EF-hand domain-containing protein" evidence="2">
    <location>
        <begin position="18"/>
        <end position="113"/>
    </location>
</feature>
<dbReference type="GO" id="GO:0005509">
    <property type="term" value="F:calcium ion binding"/>
    <property type="evidence" value="ECO:0007669"/>
    <property type="project" value="InterPro"/>
</dbReference>
<accession>A0A210QLK3</accession>
<keyword evidence="5" id="KW-1185">Reference proteome</keyword>
<feature type="domain" description="EF-hand" evidence="3">
    <location>
        <begin position="75"/>
        <end position="110"/>
    </location>
</feature>
<dbReference type="Proteomes" id="UP000242188">
    <property type="component" value="Unassembled WGS sequence"/>
</dbReference>
<feature type="signal peptide" evidence="2">
    <location>
        <begin position="1"/>
        <end position="17"/>
    </location>
</feature>
<name>A0A210QLK3_MIZYE</name>
<evidence type="ECO:0000259" key="3">
    <source>
        <dbReference type="PROSITE" id="PS50222"/>
    </source>
</evidence>
<evidence type="ECO:0000256" key="1">
    <source>
        <dbReference type="ARBA" id="ARBA00022837"/>
    </source>
</evidence>
<dbReference type="OrthoDB" id="10332737at2759"/>
<comment type="caution">
    <text evidence="4">The sequence shown here is derived from an EMBL/GenBank/DDBJ whole genome shotgun (WGS) entry which is preliminary data.</text>
</comment>
<evidence type="ECO:0000313" key="5">
    <source>
        <dbReference type="Proteomes" id="UP000242188"/>
    </source>
</evidence>
<dbReference type="EMBL" id="NEDP02003027">
    <property type="protein sequence ID" value="OWF49616.1"/>
    <property type="molecule type" value="Genomic_DNA"/>
</dbReference>
<dbReference type="AlphaFoldDB" id="A0A210QLK3"/>
<keyword evidence="1" id="KW-0106">Calcium</keyword>
<dbReference type="SUPFAM" id="SSF47473">
    <property type="entry name" value="EF-hand"/>
    <property type="match status" value="1"/>
</dbReference>
<gene>
    <name evidence="4" type="ORF">KP79_PYT01035</name>
</gene>
<dbReference type="InterPro" id="IPR002048">
    <property type="entry name" value="EF_hand_dom"/>
</dbReference>
<sequence>MMLRLILVTCMTSSVLSIPLHQLFRRSLVKRYGNEHYESLVNIMADQMINSVGGEALTEQETKIQLLAHGINNDTAIRLADHFFSCCDNDSDRRLSHQELRQAMHEFSILILP</sequence>
<dbReference type="InterPro" id="IPR018247">
    <property type="entry name" value="EF_Hand_1_Ca_BS"/>
</dbReference>
<dbReference type="PROSITE" id="PS00018">
    <property type="entry name" value="EF_HAND_1"/>
    <property type="match status" value="1"/>
</dbReference>
<keyword evidence="2" id="KW-0732">Signal</keyword>
<evidence type="ECO:0000256" key="2">
    <source>
        <dbReference type="SAM" id="SignalP"/>
    </source>
</evidence>
<protein>
    <recommendedName>
        <fullName evidence="3">EF-hand domain-containing protein</fullName>
    </recommendedName>
</protein>
<dbReference type="PROSITE" id="PS50222">
    <property type="entry name" value="EF_HAND_2"/>
    <property type="match status" value="1"/>
</dbReference>
<dbReference type="InterPro" id="IPR011992">
    <property type="entry name" value="EF-hand-dom_pair"/>
</dbReference>